<proteinExistence type="predicted"/>
<dbReference type="Gene3D" id="2.60.40.10">
    <property type="entry name" value="Immunoglobulins"/>
    <property type="match status" value="5"/>
</dbReference>
<protein>
    <submittedName>
        <fullName evidence="5">Titin</fullName>
    </submittedName>
</protein>
<dbReference type="SMART" id="SM00409">
    <property type="entry name" value="IG"/>
    <property type="match status" value="5"/>
</dbReference>
<evidence type="ECO:0000259" key="4">
    <source>
        <dbReference type="PROSITE" id="PS50835"/>
    </source>
</evidence>
<dbReference type="InterPro" id="IPR003598">
    <property type="entry name" value="Ig_sub2"/>
</dbReference>
<reference evidence="5" key="1">
    <citation type="submission" date="2019-11" db="UniProtKB">
        <authorList>
            <consortium name="WormBaseParasite"/>
        </authorList>
    </citation>
    <scope>IDENTIFICATION</scope>
</reference>
<dbReference type="InterPro" id="IPR050958">
    <property type="entry name" value="Cell_Adh-Cytoskel_Orgn"/>
</dbReference>
<sequence>MASNGIAPKFTEQTKIRKIGKDVEFECILESQPIGDVKWSKDGVPIMSGGRYTINTVSNGSRHILTLRIAEITANDGGEYLVLSKNPSGEATANIKLNLGQAKTQIKAPKFPDKPVIRKDPISGEIVLYCRLEGNPKPELAYFLNEKPISPKPGKLTFVYTDAGPEAYNCEIRIANPTLDDSGSYKIKAFNAGGESNAFANLNLSSKPSAEMAPKFDPPSVRKEGKAIIVETTCTGCPAPAFHWTKGALELKPKTGKFEMTEKSEEQKFIQILRILNFSEADADVYTCRAKNTVGEAKAVHTIKVPKVLDSPNVTYRATKALVELLVDSGDDVPNIVWRKNGRTFTADNRFKMTVHAEGTKRFVTLTVDPVTDSDNGTYECEVTNSYGSTKVQFVIKAEKEKGNMPKLTSKPSDVSENEGSTMSLGCSYDGATTPEVKFLHLGVDISSDPRVIIKVDHPSKSINVTTRTLKLEDTGPHTVQLLSGGKICDTANFYLTVVEKHIAFRLTQASTILSCSLRMHHPPAHPKALHIFDFLCRK</sequence>
<dbReference type="CDD" id="cd00096">
    <property type="entry name" value="Ig"/>
    <property type="match status" value="1"/>
</dbReference>
<feature type="domain" description="Ig-like" evidence="4">
    <location>
        <begin position="208"/>
        <end position="304"/>
    </location>
</feature>
<dbReference type="PANTHER" id="PTHR45080">
    <property type="entry name" value="CONTACTIN 5"/>
    <property type="match status" value="1"/>
</dbReference>
<dbReference type="InterPro" id="IPR007110">
    <property type="entry name" value="Ig-like_dom"/>
</dbReference>
<evidence type="ECO:0000313" key="5">
    <source>
        <dbReference type="WBParaSite" id="MCU_001833-RA"/>
    </source>
</evidence>
<dbReference type="GO" id="GO:0007156">
    <property type="term" value="P:homophilic cell adhesion via plasma membrane adhesion molecules"/>
    <property type="evidence" value="ECO:0007669"/>
    <property type="project" value="TreeGrafter"/>
</dbReference>
<evidence type="ECO:0000256" key="2">
    <source>
        <dbReference type="ARBA" id="ARBA00023157"/>
    </source>
</evidence>
<dbReference type="FunFam" id="2.60.40.10:FF:000032">
    <property type="entry name" value="palladin isoform X1"/>
    <property type="match status" value="1"/>
</dbReference>
<dbReference type="SUPFAM" id="SSF48726">
    <property type="entry name" value="Immunoglobulin"/>
    <property type="match status" value="5"/>
</dbReference>
<feature type="domain" description="Ig-like" evidence="4">
    <location>
        <begin position="306"/>
        <end position="397"/>
    </location>
</feature>
<organism evidence="5">
    <name type="scientific">Mesocestoides corti</name>
    <name type="common">Flatworm</name>
    <dbReference type="NCBI Taxonomy" id="53468"/>
    <lineage>
        <taxon>Eukaryota</taxon>
        <taxon>Metazoa</taxon>
        <taxon>Spiralia</taxon>
        <taxon>Lophotrochozoa</taxon>
        <taxon>Platyhelminthes</taxon>
        <taxon>Cestoda</taxon>
        <taxon>Eucestoda</taxon>
        <taxon>Cyclophyllidea</taxon>
        <taxon>Mesocestoididae</taxon>
        <taxon>Mesocestoides</taxon>
    </lineage>
</organism>
<feature type="domain" description="Ig-like" evidence="4">
    <location>
        <begin position="8"/>
        <end position="98"/>
    </location>
</feature>
<dbReference type="GO" id="GO:0050808">
    <property type="term" value="P:synapse organization"/>
    <property type="evidence" value="ECO:0007669"/>
    <property type="project" value="TreeGrafter"/>
</dbReference>
<dbReference type="WBParaSite" id="MCU_001833-RA">
    <property type="protein sequence ID" value="MCU_001833-RA"/>
    <property type="gene ID" value="MCU_001833"/>
</dbReference>
<dbReference type="SMART" id="SM00408">
    <property type="entry name" value="IGc2"/>
    <property type="match status" value="4"/>
</dbReference>
<keyword evidence="1" id="KW-0732">Signal</keyword>
<dbReference type="PANTHER" id="PTHR45080:SF8">
    <property type="entry name" value="IG-LIKE DOMAIN-CONTAINING PROTEIN"/>
    <property type="match status" value="1"/>
</dbReference>
<keyword evidence="2" id="KW-1015">Disulfide bond</keyword>
<dbReference type="GO" id="GO:0030424">
    <property type="term" value="C:axon"/>
    <property type="evidence" value="ECO:0007669"/>
    <property type="project" value="TreeGrafter"/>
</dbReference>
<evidence type="ECO:0000256" key="3">
    <source>
        <dbReference type="ARBA" id="ARBA00023319"/>
    </source>
</evidence>
<dbReference type="InterPro" id="IPR003599">
    <property type="entry name" value="Ig_sub"/>
</dbReference>
<dbReference type="InterPro" id="IPR036179">
    <property type="entry name" value="Ig-like_dom_sf"/>
</dbReference>
<keyword evidence="3" id="KW-0393">Immunoglobulin domain</keyword>
<dbReference type="GO" id="GO:0005886">
    <property type="term" value="C:plasma membrane"/>
    <property type="evidence" value="ECO:0007669"/>
    <property type="project" value="TreeGrafter"/>
</dbReference>
<evidence type="ECO:0000256" key="1">
    <source>
        <dbReference type="ARBA" id="ARBA00022729"/>
    </source>
</evidence>
<dbReference type="GO" id="GO:0043025">
    <property type="term" value="C:neuronal cell body"/>
    <property type="evidence" value="ECO:0007669"/>
    <property type="project" value="TreeGrafter"/>
</dbReference>
<dbReference type="InterPro" id="IPR013783">
    <property type="entry name" value="Ig-like_fold"/>
</dbReference>
<accession>A0A5K3ENA8</accession>
<dbReference type="Pfam" id="PF07679">
    <property type="entry name" value="I-set"/>
    <property type="match status" value="5"/>
</dbReference>
<dbReference type="InterPro" id="IPR013098">
    <property type="entry name" value="Ig_I-set"/>
</dbReference>
<dbReference type="AlphaFoldDB" id="A0A5K3ENA8"/>
<name>A0A5K3ENA8_MESCO</name>
<dbReference type="GO" id="GO:0008046">
    <property type="term" value="F:axon guidance receptor activity"/>
    <property type="evidence" value="ECO:0007669"/>
    <property type="project" value="TreeGrafter"/>
</dbReference>
<dbReference type="PROSITE" id="PS50835">
    <property type="entry name" value="IG_LIKE"/>
    <property type="match status" value="3"/>
</dbReference>